<keyword evidence="8" id="KW-0472">Membrane</keyword>
<dbReference type="Proteomes" id="UP000225706">
    <property type="component" value="Unassembled WGS sequence"/>
</dbReference>
<protein>
    <submittedName>
        <fullName evidence="14">Acid-sensing ion channel 4</fullName>
    </submittedName>
</protein>
<dbReference type="AlphaFoldDB" id="A0A2B4SVB5"/>
<evidence type="ECO:0000256" key="4">
    <source>
        <dbReference type="ARBA" id="ARBA00022692"/>
    </source>
</evidence>
<dbReference type="GO" id="GO:0005272">
    <property type="term" value="F:sodium channel activity"/>
    <property type="evidence" value="ECO:0007669"/>
    <property type="project" value="UniProtKB-KW"/>
</dbReference>
<evidence type="ECO:0000256" key="5">
    <source>
        <dbReference type="ARBA" id="ARBA00022989"/>
    </source>
</evidence>
<evidence type="ECO:0000256" key="8">
    <source>
        <dbReference type="ARBA" id="ARBA00023136"/>
    </source>
</evidence>
<dbReference type="PROSITE" id="PS50164">
    <property type="entry name" value="GIY_YIG"/>
    <property type="match status" value="1"/>
</dbReference>
<evidence type="ECO:0000256" key="7">
    <source>
        <dbReference type="ARBA" id="ARBA00023065"/>
    </source>
</evidence>
<proteinExistence type="inferred from homology"/>
<evidence type="ECO:0000256" key="2">
    <source>
        <dbReference type="ARBA" id="ARBA00022448"/>
    </source>
</evidence>
<dbReference type="PANTHER" id="PTHR21301">
    <property type="entry name" value="REVERSE TRANSCRIPTASE"/>
    <property type="match status" value="1"/>
</dbReference>
<dbReference type="InterPro" id="IPR035901">
    <property type="entry name" value="GIY-YIG_endonuc_sf"/>
</dbReference>
<gene>
    <name evidence="14" type="primary">asic4</name>
    <name evidence="14" type="ORF">AWC38_SpisGene2660</name>
</gene>
<dbReference type="EMBL" id="LSMT01000022">
    <property type="protein sequence ID" value="PFX32498.1"/>
    <property type="molecule type" value="Genomic_DNA"/>
</dbReference>
<keyword evidence="10 11" id="KW-0407">Ion channel</keyword>
<name>A0A2B4SVB5_STYPI</name>
<evidence type="ECO:0000256" key="11">
    <source>
        <dbReference type="RuleBase" id="RU000679"/>
    </source>
</evidence>
<evidence type="ECO:0000256" key="1">
    <source>
        <dbReference type="ARBA" id="ARBA00004141"/>
    </source>
</evidence>
<dbReference type="InterPro" id="IPR000305">
    <property type="entry name" value="GIY-YIG_endonuc"/>
</dbReference>
<evidence type="ECO:0000256" key="12">
    <source>
        <dbReference type="SAM" id="MobiDB-lite"/>
    </source>
</evidence>
<keyword evidence="4 11" id="KW-0812">Transmembrane</keyword>
<dbReference type="CDD" id="cd00304">
    <property type="entry name" value="RT_like"/>
    <property type="match status" value="1"/>
</dbReference>
<comment type="similarity">
    <text evidence="11">Belongs to the amiloride-sensitive sodium channel (TC 1.A.6) family.</text>
</comment>
<dbReference type="Pfam" id="PF26215">
    <property type="entry name" value="HTH_animal"/>
    <property type="match status" value="1"/>
</dbReference>
<keyword evidence="15" id="KW-1185">Reference proteome</keyword>
<reference evidence="15" key="1">
    <citation type="journal article" date="2017" name="bioRxiv">
        <title>Comparative analysis of the genomes of Stylophora pistillata and Acropora digitifera provides evidence for extensive differences between species of corals.</title>
        <authorList>
            <person name="Voolstra C.R."/>
            <person name="Li Y."/>
            <person name="Liew Y.J."/>
            <person name="Baumgarten S."/>
            <person name="Zoccola D."/>
            <person name="Flot J.-F."/>
            <person name="Tambutte S."/>
            <person name="Allemand D."/>
            <person name="Aranda M."/>
        </authorList>
    </citation>
    <scope>NUCLEOTIDE SEQUENCE [LARGE SCALE GENOMIC DNA]</scope>
</reference>
<feature type="compositionally biased region" description="Low complexity" evidence="12">
    <location>
        <begin position="489"/>
        <end position="504"/>
    </location>
</feature>
<keyword evidence="6" id="KW-0915">Sodium</keyword>
<dbReference type="PANTHER" id="PTHR21301:SF11">
    <property type="entry name" value="GIY-YIG DOMAIN-CONTAINING PROTEIN"/>
    <property type="match status" value="1"/>
</dbReference>
<evidence type="ECO:0000256" key="10">
    <source>
        <dbReference type="ARBA" id="ARBA00023303"/>
    </source>
</evidence>
<dbReference type="OrthoDB" id="5989449at2759"/>
<comment type="caution">
    <text evidence="14">The sequence shown here is derived from an EMBL/GenBank/DDBJ whole genome shotgun (WGS) entry which is preliminary data.</text>
</comment>
<dbReference type="CDD" id="cd10442">
    <property type="entry name" value="GIY-YIG_PLEs"/>
    <property type="match status" value="1"/>
</dbReference>
<evidence type="ECO:0000259" key="13">
    <source>
        <dbReference type="PROSITE" id="PS50164"/>
    </source>
</evidence>
<keyword evidence="7 11" id="KW-0406">Ion transport</keyword>
<keyword evidence="5" id="KW-1133">Transmembrane helix</keyword>
<dbReference type="InterPro" id="IPR058912">
    <property type="entry name" value="HTH_animal"/>
</dbReference>
<evidence type="ECO:0000256" key="9">
    <source>
        <dbReference type="ARBA" id="ARBA00023201"/>
    </source>
</evidence>
<dbReference type="STRING" id="50429.A0A2B4SVB5"/>
<dbReference type="Pfam" id="PF00858">
    <property type="entry name" value="ASC"/>
    <property type="match status" value="2"/>
</dbReference>
<dbReference type="Gene3D" id="1.10.287.820">
    <property type="entry name" value="Acid-sensing ion channel domain"/>
    <property type="match status" value="1"/>
</dbReference>
<evidence type="ECO:0000313" key="14">
    <source>
        <dbReference type="EMBL" id="PFX32498.1"/>
    </source>
</evidence>
<sequence length="667" mass="76034">MGDFEISEIDIKQRPSSALPRSIKISPEVAATPFPKEKQSASAQEKWNGFVESSTLHGLQHVFGSRSLARRVIWALFLLLGIGWFSLQTQKLLTKYFSYPVTTKVTLVYEENPEFPAVSICNFNMFRRTAVKEAGFEESLAEAMTDSYVYVNGTINLPDPYESKCLDKNDSKIPGYETYTILGCLLMCETKYLIEKCGCRDVGMPAINGARECDGLEISDCVLREKENFQKLKGAQCKCPLPCGATSFRPLLSYAAFPSDEYIKRSQELYADFGHNASEATLEFLQEYTSGSGSVSVSSDEVVVVVVLRKNTVKYNGKHYKQLHGTAMGSPVSVVIAEIVMQNIEERALSTCRQTIPLWLRYVDDTFTAVRHDEIDAFHHHLNEQNTDIQFTREVEENGKLPFLDCLVSHNDNSLRTTVYRKPTHTDRLLDESSYNPTSHKATTIRTLTRRAQLVCDSTDSLSDENKYLHRVFTKNNYNNDFIRRNTHRPTTTTETNDTATPTTTATIPYIKGMSENISRILLPFNIRVAHKPITTLRQLLTNVKDKDEPRNRQGTIYKINCSDCQASYIGETGRNLTTRLTEHRRATRKGDVSNHIAEHHRLTNHNIDWDSAQCLTYSTDYFQRLTLESWFTNLEQTPLNRCQQLPAPYKRLIHDINITNDRKRTT</sequence>
<evidence type="ECO:0000313" key="15">
    <source>
        <dbReference type="Proteomes" id="UP000225706"/>
    </source>
</evidence>
<evidence type="ECO:0000256" key="6">
    <source>
        <dbReference type="ARBA" id="ARBA00023053"/>
    </source>
</evidence>
<feature type="domain" description="GIY-YIG" evidence="13">
    <location>
        <begin position="553"/>
        <end position="642"/>
    </location>
</feature>
<dbReference type="InterPro" id="IPR001873">
    <property type="entry name" value="ENaC"/>
</dbReference>
<keyword evidence="3 11" id="KW-0894">Sodium channel</keyword>
<evidence type="ECO:0000256" key="3">
    <source>
        <dbReference type="ARBA" id="ARBA00022461"/>
    </source>
</evidence>
<feature type="region of interest" description="Disordered" evidence="12">
    <location>
        <begin position="483"/>
        <end position="504"/>
    </location>
</feature>
<comment type="subcellular location">
    <subcellularLocation>
        <location evidence="1">Membrane</location>
        <topology evidence="1">Multi-pass membrane protein</topology>
    </subcellularLocation>
</comment>
<organism evidence="14 15">
    <name type="scientific">Stylophora pistillata</name>
    <name type="common">Smooth cauliflower coral</name>
    <dbReference type="NCBI Taxonomy" id="50429"/>
    <lineage>
        <taxon>Eukaryota</taxon>
        <taxon>Metazoa</taxon>
        <taxon>Cnidaria</taxon>
        <taxon>Anthozoa</taxon>
        <taxon>Hexacorallia</taxon>
        <taxon>Scleractinia</taxon>
        <taxon>Astrocoeniina</taxon>
        <taxon>Pocilloporidae</taxon>
        <taxon>Stylophora</taxon>
    </lineage>
</organism>
<keyword evidence="2 11" id="KW-0813">Transport</keyword>
<accession>A0A2B4SVB5</accession>
<dbReference type="Gene3D" id="3.40.1440.10">
    <property type="entry name" value="GIY-YIG endonuclease"/>
    <property type="match status" value="1"/>
</dbReference>
<dbReference type="GO" id="GO:0016020">
    <property type="term" value="C:membrane"/>
    <property type="evidence" value="ECO:0007669"/>
    <property type="project" value="UniProtKB-SubCell"/>
</dbReference>
<keyword evidence="9 11" id="KW-0739">Sodium transport</keyword>